<proteinExistence type="predicted"/>
<name>A0A8S9IQE6_BRACR</name>
<comment type="caution">
    <text evidence="1">The sequence shown here is derived from an EMBL/GenBank/DDBJ whole genome shotgun (WGS) entry which is preliminary data.</text>
</comment>
<dbReference type="EMBL" id="QGKY02001015">
    <property type="protein sequence ID" value="KAF2571785.1"/>
    <property type="molecule type" value="Genomic_DNA"/>
</dbReference>
<evidence type="ECO:0000313" key="1">
    <source>
        <dbReference type="EMBL" id="KAF2571785.1"/>
    </source>
</evidence>
<reference evidence="1" key="1">
    <citation type="submission" date="2019-12" db="EMBL/GenBank/DDBJ databases">
        <title>Genome sequencing and annotation of Brassica cretica.</title>
        <authorList>
            <person name="Studholme D.J."/>
            <person name="Sarris P.F."/>
        </authorList>
    </citation>
    <scope>NUCLEOTIDE SEQUENCE</scope>
    <source>
        <strain evidence="1">PFS-102/07</strain>
        <tissue evidence="1">Leaf</tissue>
    </source>
</reference>
<protein>
    <submittedName>
        <fullName evidence="1">Uncharacterized protein</fullName>
    </submittedName>
</protein>
<accession>A0A8S9IQE6</accession>
<dbReference type="AlphaFoldDB" id="A0A8S9IQE6"/>
<organism evidence="1">
    <name type="scientific">Brassica cretica</name>
    <name type="common">Mustard</name>
    <dbReference type="NCBI Taxonomy" id="69181"/>
    <lineage>
        <taxon>Eukaryota</taxon>
        <taxon>Viridiplantae</taxon>
        <taxon>Streptophyta</taxon>
        <taxon>Embryophyta</taxon>
        <taxon>Tracheophyta</taxon>
        <taxon>Spermatophyta</taxon>
        <taxon>Magnoliopsida</taxon>
        <taxon>eudicotyledons</taxon>
        <taxon>Gunneridae</taxon>
        <taxon>Pentapetalae</taxon>
        <taxon>rosids</taxon>
        <taxon>malvids</taxon>
        <taxon>Brassicales</taxon>
        <taxon>Brassicaceae</taxon>
        <taxon>Brassiceae</taxon>
        <taxon>Brassica</taxon>
    </lineage>
</organism>
<sequence length="399" mass="45668">MLANLKLKGQKSETQIMKARFICYQFKFVMETSNLVRAEADNMEVSPGQISDINLLLANQACKCVSKLPFAEPRKAVPSTIMCVVLLQQFLCTSLSLQRREIHAFSETVFNCSQNPLVGFFNVNFNFGAKVKIVCKDSVTLKSEVVGEAPRWIALVASKWVHRRIVKKLSLWSSWTCAILVIFNGRKFVNVCFGLGLEARVLKNTERIRVFSRYCDSFSLRFLFVYDHLLIKDFCTSKLFSMSLFIHRTRTMEVGLSELIIGLLQFENFVDQCHKGLTARLLRRRQNVDPKVYTKYLIVFESKTREDNVGNDILRTQRCNQMSPSSRLPRPTLYENHVLQEARNMAATIRAVLSRRISLDGASLSTVLLSLISIAVQRICIAIDEKPHSEYDFKPSRKV</sequence>
<gene>
    <name evidence="1" type="ORF">F2Q70_00006379</name>
</gene>